<keyword evidence="15" id="KW-1185">Reference proteome</keyword>
<protein>
    <recommendedName>
        <fullName evidence="9">Gonadotropin subunit beta-2</fullName>
    </recommendedName>
    <alternativeName>
        <fullName evidence="10">GTH-II-beta</fullName>
    </alternativeName>
    <alternativeName>
        <fullName evidence="11">Gonadotropin beta-II chain</fullName>
    </alternativeName>
</protein>
<evidence type="ECO:0000256" key="4">
    <source>
        <dbReference type="ARBA" id="ARBA00011870"/>
    </source>
</evidence>
<feature type="domain" description="Glycoprotein hormone subunit beta" evidence="13">
    <location>
        <begin position="37"/>
        <end position="140"/>
    </location>
</feature>
<dbReference type="SMART" id="SM00068">
    <property type="entry name" value="GHB"/>
    <property type="match status" value="1"/>
</dbReference>
<evidence type="ECO:0000313" key="15">
    <source>
        <dbReference type="Proteomes" id="UP000007635"/>
    </source>
</evidence>
<dbReference type="InterPro" id="IPR001545">
    <property type="entry name" value="Gonadotropin_bsu"/>
</dbReference>
<accession>A0AAQ4P464</accession>
<organism evidence="14 15">
    <name type="scientific">Gasterosteus aculeatus aculeatus</name>
    <name type="common">three-spined stickleback</name>
    <dbReference type="NCBI Taxonomy" id="481459"/>
    <lineage>
        <taxon>Eukaryota</taxon>
        <taxon>Metazoa</taxon>
        <taxon>Chordata</taxon>
        <taxon>Craniata</taxon>
        <taxon>Vertebrata</taxon>
        <taxon>Euteleostomi</taxon>
        <taxon>Actinopterygii</taxon>
        <taxon>Neopterygii</taxon>
        <taxon>Teleostei</taxon>
        <taxon>Neoteleostei</taxon>
        <taxon>Acanthomorphata</taxon>
        <taxon>Eupercaria</taxon>
        <taxon>Perciformes</taxon>
        <taxon>Cottioidei</taxon>
        <taxon>Gasterosteales</taxon>
        <taxon>Gasterosteidae</taxon>
        <taxon>Gasterosteus</taxon>
    </lineage>
</organism>
<comment type="similarity">
    <text evidence="3">Belongs to the glycoprotein hormones subunit beta family.</text>
</comment>
<dbReference type="GO" id="GO:0007186">
    <property type="term" value="P:G protein-coupled receptor signaling pathway"/>
    <property type="evidence" value="ECO:0007669"/>
    <property type="project" value="TreeGrafter"/>
</dbReference>
<dbReference type="CDD" id="cd00069">
    <property type="entry name" value="GHB_like"/>
    <property type="match status" value="1"/>
</dbReference>
<dbReference type="AlphaFoldDB" id="A0AAQ4P464"/>
<dbReference type="GeneTree" id="ENSGT00940000161285"/>
<dbReference type="GO" id="GO:0005179">
    <property type="term" value="F:hormone activity"/>
    <property type="evidence" value="ECO:0007669"/>
    <property type="project" value="UniProtKB-KW"/>
</dbReference>
<reference evidence="14" key="3">
    <citation type="submission" date="2025-09" db="UniProtKB">
        <authorList>
            <consortium name="Ensembl"/>
        </authorList>
    </citation>
    <scope>IDENTIFICATION</scope>
</reference>
<dbReference type="SUPFAM" id="SSF57501">
    <property type="entry name" value="Cystine-knot cytokines"/>
    <property type="match status" value="1"/>
</dbReference>
<keyword evidence="8" id="KW-0325">Glycoprotein</keyword>
<keyword evidence="7" id="KW-1015">Disulfide bond</keyword>
<dbReference type="FunFam" id="2.10.90.10:FF:000007">
    <property type="entry name" value="Luteinizing hormone beta subunit"/>
    <property type="match status" value="1"/>
</dbReference>
<evidence type="ECO:0000256" key="1">
    <source>
        <dbReference type="ARBA" id="ARBA00003920"/>
    </source>
</evidence>
<dbReference type="PANTHER" id="PTHR11515:SF11">
    <property type="entry name" value="LUTROPIN SUBUNIT BETA"/>
    <property type="match status" value="1"/>
</dbReference>
<dbReference type="Pfam" id="PF00007">
    <property type="entry name" value="Cys_knot"/>
    <property type="match status" value="1"/>
</dbReference>
<comment type="function">
    <text evidence="1">Involved in gametogenesis and steroidogenesis.</text>
</comment>
<dbReference type="PANTHER" id="PTHR11515">
    <property type="entry name" value="GLYCOPROTEIN HORMONE BETA CHAIN"/>
    <property type="match status" value="1"/>
</dbReference>
<evidence type="ECO:0000259" key="13">
    <source>
        <dbReference type="Pfam" id="PF00007"/>
    </source>
</evidence>
<evidence type="ECO:0000256" key="12">
    <source>
        <dbReference type="SAM" id="SignalP"/>
    </source>
</evidence>
<evidence type="ECO:0000256" key="6">
    <source>
        <dbReference type="ARBA" id="ARBA00022702"/>
    </source>
</evidence>
<evidence type="ECO:0000313" key="14">
    <source>
        <dbReference type="Ensembl" id="ENSGACP00000033749.1"/>
    </source>
</evidence>
<dbReference type="PROSITE" id="PS00261">
    <property type="entry name" value="GLYCO_HORMONE_BETA_1"/>
    <property type="match status" value="1"/>
</dbReference>
<reference evidence="14" key="2">
    <citation type="submission" date="2025-08" db="UniProtKB">
        <authorList>
            <consortium name="Ensembl"/>
        </authorList>
    </citation>
    <scope>IDENTIFICATION</scope>
</reference>
<evidence type="ECO:0000256" key="9">
    <source>
        <dbReference type="ARBA" id="ARBA00069434"/>
    </source>
</evidence>
<keyword evidence="12" id="KW-0732">Signal</keyword>
<keyword evidence="5" id="KW-0964">Secreted</keyword>
<dbReference type="GO" id="GO:0010817">
    <property type="term" value="P:regulation of hormone levels"/>
    <property type="evidence" value="ECO:0007669"/>
    <property type="project" value="UniProtKB-ARBA"/>
</dbReference>
<dbReference type="Ensembl" id="ENSGACT00000044250.1">
    <property type="protein sequence ID" value="ENSGACP00000033749.1"/>
    <property type="gene ID" value="ENSGACG00000027060.1"/>
</dbReference>
<dbReference type="GO" id="GO:0005615">
    <property type="term" value="C:extracellular space"/>
    <property type="evidence" value="ECO:0007669"/>
    <property type="project" value="TreeGrafter"/>
</dbReference>
<feature type="signal peptide" evidence="12">
    <location>
        <begin position="1"/>
        <end position="33"/>
    </location>
</feature>
<dbReference type="InterPro" id="IPR018245">
    <property type="entry name" value="Gonadotropin_bsu_CS"/>
</dbReference>
<comment type="subcellular location">
    <subcellularLocation>
        <location evidence="2">Secreted</location>
    </subcellularLocation>
</comment>
<dbReference type="Gene3D" id="2.10.90.10">
    <property type="entry name" value="Cystine-knot cytokines"/>
    <property type="match status" value="1"/>
</dbReference>
<sequence>MTALQVRKVMTHLMLSLFLGASTFFWPLAPAAAFQLPSCQLINQTVSLEKEGCPRCHAVETTICGGHCLTKDPVIRVPFGKVLQRVCTYKDLSYKTIALPDCPPGVDPTVSYPVALSCRCDRCATHTYDCTFESLQPDFCMNDIPFNY</sequence>
<dbReference type="GO" id="GO:0005737">
    <property type="term" value="C:cytoplasm"/>
    <property type="evidence" value="ECO:0007669"/>
    <property type="project" value="TreeGrafter"/>
</dbReference>
<reference evidence="14 15" key="1">
    <citation type="journal article" date="2021" name="G3 (Bethesda)">
        <title>Improved contiguity of the threespine stickleback genome using long-read sequencing.</title>
        <authorList>
            <person name="Nath S."/>
            <person name="Shaw D.E."/>
            <person name="White M.A."/>
        </authorList>
    </citation>
    <scope>NUCLEOTIDE SEQUENCE [LARGE SCALE GENOMIC DNA]</scope>
    <source>
        <strain evidence="14 15">Lake Benthic</strain>
    </source>
</reference>
<dbReference type="InterPro" id="IPR006208">
    <property type="entry name" value="Glyco_hormone_CN"/>
</dbReference>
<keyword evidence="6" id="KW-0372">Hormone</keyword>
<evidence type="ECO:0000256" key="7">
    <source>
        <dbReference type="ARBA" id="ARBA00023157"/>
    </source>
</evidence>
<evidence type="ECO:0000256" key="5">
    <source>
        <dbReference type="ARBA" id="ARBA00022525"/>
    </source>
</evidence>
<evidence type="ECO:0000256" key="3">
    <source>
        <dbReference type="ARBA" id="ARBA00006552"/>
    </source>
</evidence>
<dbReference type="GO" id="GO:0030728">
    <property type="term" value="P:ovulation"/>
    <property type="evidence" value="ECO:0007669"/>
    <property type="project" value="TreeGrafter"/>
</dbReference>
<evidence type="ECO:0000256" key="11">
    <source>
        <dbReference type="ARBA" id="ARBA00081883"/>
    </source>
</evidence>
<evidence type="ECO:0000256" key="2">
    <source>
        <dbReference type="ARBA" id="ARBA00004613"/>
    </source>
</evidence>
<feature type="chain" id="PRO_5042833491" description="Gonadotropin subunit beta-2" evidence="12">
    <location>
        <begin position="34"/>
        <end position="148"/>
    </location>
</feature>
<name>A0AAQ4P464_GASAC</name>
<dbReference type="InterPro" id="IPR029034">
    <property type="entry name" value="Cystine-knot_cytokine"/>
</dbReference>
<evidence type="ECO:0000256" key="10">
    <source>
        <dbReference type="ARBA" id="ARBA00077521"/>
    </source>
</evidence>
<dbReference type="Proteomes" id="UP000007635">
    <property type="component" value="Chromosome VI"/>
</dbReference>
<comment type="subunit">
    <text evidence="4">Heterodimer of an alpha and a beta chain.</text>
</comment>
<proteinExistence type="inferred from homology"/>
<evidence type="ECO:0000256" key="8">
    <source>
        <dbReference type="ARBA" id="ARBA00023180"/>
    </source>
</evidence>